<dbReference type="AlphaFoldDB" id="A9D645"/>
<sequence>MAAEVEQTTKMFGNNTKVRFLDKQVKILMDGAIISQLMQMEDYLGSIKTGQIANFTILEQNPYKVELDSLKDIQVYDTVFKGKLFPVKH</sequence>
<gene>
    <name evidence="1" type="ORF">KT99_16951</name>
</gene>
<accession>A9D645</accession>
<dbReference type="GO" id="GO:0016787">
    <property type="term" value="F:hydrolase activity"/>
    <property type="evidence" value="ECO:0007669"/>
    <property type="project" value="UniProtKB-KW"/>
</dbReference>
<name>A9D645_9GAMM</name>
<keyword evidence="1" id="KW-0378">Hydrolase</keyword>
<comment type="caution">
    <text evidence="1">The sequence shown here is derived from an EMBL/GenBank/DDBJ whole genome shotgun (WGS) entry which is preliminary data.</text>
</comment>
<dbReference type="STRING" id="314608.KT99_16951"/>
<keyword evidence="2" id="KW-1185">Reference proteome</keyword>
<dbReference type="RefSeq" id="WP_005498409.1">
    <property type="nucleotide sequence ID" value="NZ_ABIC01000011.1"/>
</dbReference>
<proteinExistence type="predicted"/>
<organism evidence="1 2">
    <name type="scientific">Shewanella benthica KT99</name>
    <dbReference type="NCBI Taxonomy" id="314608"/>
    <lineage>
        <taxon>Bacteria</taxon>
        <taxon>Pseudomonadati</taxon>
        <taxon>Pseudomonadota</taxon>
        <taxon>Gammaproteobacteria</taxon>
        <taxon>Alteromonadales</taxon>
        <taxon>Shewanellaceae</taxon>
        <taxon>Shewanella</taxon>
    </lineage>
</organism>
<protein>
    <submittedName>
        <fullName evidence="1">Possible metal-dependent hydrolase</fullName>
    </submittedName>
</protein>
<dbReference type="EMBL" id="ABIC01000011">
    <property type="protein sequence ID" value="EDQ01204.1"/>
    <property type="molecule type" value="Genomic_DNA"/>
</dbReference>
<evidence type="ECO:0000313" key="1">
    <source>
        <dbReference type="EMBL" id="EDQ01204.1"/>
    </source>
</evidence>
<evidence type="ECO:0000313" key="2">
    <source>
        <dbReference type="Proteomes" id="UP000005839"/>
    </source>
</evidence>
<dbReference type="Proteomes" id="UP000005839">
    <property type="component" value="Unassembled WGS sequence"/>
</dbReference>
<reference evidence="1 2" key="1">
    <citation type="submission" date="2007-10" db="EMBL/GenBank/DDBJ databases">
        <authorList>
            <person name="Yayanos A."/>
            <person name="Ferriera S."/>
            <person name="Johnson J."/>
            <person name="Kravitz S."/>
            <person name="Halpern A."/>
            <person name="Remington K."/>
            <person name="Beeson K."/>
            <person name="Tran B."/>
            <person name="Rogers Y.-H."/>
            <person name="Friedman R."/>
            <person name="Venter J.C."/>
        </authorList>
    </citation>
    <scope>NUCLEOTIDE SEQUENCE [LARGE SCALE GENOMIC DNA]</scope>
    <source>
        <strain evidence="1 2">KT99</strain>
    </source>
</reference>